<proteinExistence type="predicted"/>
<organism evidence="3 4">
    <name type="scientific">Cerasicoccus arenae</name>
    <dbReference type="NCBI Taxonomy" id="424488"/>
    <lineage>
        <taxon>Bacteria</taxon>
        <taxon>Pseudomonadati</taxon>
        <taxon>Verrucomicrobiota</taxon>
        <taxon>Opitutia</taxon>
        <taxon>Puniceicoccales</taxon>
        <taxon>Cerasicoccaceae</taxon>
        <taxon>Cerasicoccus</taxon>
    </lineage>
</organism>
<reference evidence="3" key="1">
    <citation type="journal article" date="2014" name="Int. J. Syst. Evol. Microbiol.">
        <title>Complete genome sequence of Corynebacterium casei LMG S-19264T (=DSM 44701T), isolated from a smear-ripened cheese.</title>
        <authorList>
            <consortium name="US DOE Joint Genome Institute (JGI-PGF)"/>
            <person name="Walter F."/>
            <person name="Albersmeier A."/>
            <person name="Kalinowski J."/>
            <person name="Ruckert C."/>
        </authorList>
    </citation>
    <scope>NUCLEOTIDE SEQUENCE</scope>
    <source>
        <strain evidence="3">KCTC 12870</strain>
    </source>
</reference>
<dbReference type="NCBIfam" id="TIGR02595">
    <property type="entry name" value="PEP_CTERM"/>
    <property type="match status" value="1"/>
</dbReference>
<accession>A0A8J3DM17</accession>
<sequence length="157" mass="17087">MSPYYYLLFIAATHSAFGFGSIVQQFEPGESTADWNSTWEAPDDFAISAPSFLASSLGGLQDGVGSTSFGQQAYREFLNNTANLDLTINYSMSLYVEISFGLDTPASGRFHVEASAGLVNFDVDNINISNTVPEPHTYAMIAGLGACVFVAFRRRKR</sequence>
<gene>
    <name evidence="3" type="ORF">GCM10007047_28590</name>
</gene>
<feature type="domain" description="Ice-binding protein C-terminal" evidence="2">
    <location>
        <begin position="131"/>
        <end position="155"/>
    </location>
</feature>
<protein>
    <recommendedName>
        <fullName evidence="2">Ice-binding protein C-terminal domain-containing protein</fullName>
    </recommendedName>
</protein>
<reference evidence="3" key="2">
    <citation type="submission" date="2020-09" db="EMBL/GenBank/DDBJ databases">
        <authorList>
            <person name="Sun Q."/>
            <person name="Kim S."/>
        </authorList>
    </citation>
    <scope>NUCLEOTIDE SEQUENCE</scope>
    <source>
        <strain evidence="3">KCTC 12870</strain>
    </source>
</reference>
<name>A0A8J3DM17_9BACT</name>
<evidence type="ECO:0000313" key="4">
    <source>
        <dbReference type="Proteomes" id="UP000642829"/>
    </source>
</evidence>
<evidence type="ECO:0000259" key="2">
    <source>
        <dbReference type="Pfam" id="PF07589"/>
    </source>
</evidence>
<feature type="transmembrane region" description="Helical" evidence="1">
    <location>
        <begin position="135"/>
        <end position="152"/>
    </location>
</feature>
<keyword evidence="1" id="KW-0812">Transmembrane</keyword>
<keyword evidence="1" id="KW-0472">Membrane</keyword>
<dbReference type="EMBL" id="BMXG01000021">
    <property type="protein sequence ID" value="GHC09586.1"/>
    <property type="molecule type" value="Genomic_DNA"/>
</dbReference>
<keyword evidence="4" id="KW-1185">Reference proteome</keyword>
<evidence type="ECO:0000313" key="3">
    <source>
        <dbReference type="EMBL" id="GHC09586.1"/>
    </source>
</evidence>
<comment type="caution">
    <text evidence="3">The sequence shown here is derived from an EMBL/GenBank/DDBJ whole genome shotgun (WGS) entry which is preliminary data.</text>
</comment>
<keyword evidence="1" id="KW-1133">Transmembrane helix</keyword>
<dbReference type="RefSeq" id="WP_189516437.1">
    <property type="nucleotide sequence ID" value="NZ_BMXG01000021.1"/>
</dbReference>
<evidence type="ECO:0000256" key="1">
    <source>
        <dbReference type="SAM" id="Phobius"/>
    </source>
</evidence>
<dbReference type="AlphaFoldDB" id="A0A8J3DM17"/>
<dbReference type="Proteomes" id="UP000642829">
    <property type="component" value="Unassembled WGS sequence"/>
</dbReference>
<dbReference type="InterPro" id="IPR013424">
    <property type="entry name" value="Ice-binding_C"/>
</dbReference>
<dbReference type="Pfam" id="PF07589">
    <property type="entry name" value="PEP-CTERM"/>
    <property type="match status" value="1"/>
</dbReference>